<protein>
    <submittedName>
        <fullName evidence="3">Toll/interleukin-1 receptor domain-containing protein</fullName>
    </submittedName>
</protein>
<organism evidence="3 4">
    <name type="scientific">Acidicapsa dinghuensis</name>
    <dbReference type="NCBI Taxonomy" id="2218256"/>
    <lineage>
        <taxon>Bacteria</taxon>
        <taxon>Pseudomonadati</taxon>
        <taxon>Acidobacteriota</taxon>
        <taxon>Terriglobia</taxon>
        <taxon>Terriglobales</taxon>
        <taxon>Acidobacteriaceae</taxon>
        <taxon>Acidicapsa</taxon>
    </lineage>
</organism>
<dbReference type="Pfam" id="PF13676">
    <property type="entry name" value="TIR_2"/>
    <property type="match status" value="1"/>
</dbReference>
<feature type="region of interest" description="Disordered" evidence="1">
    <location>
        <begin position="437"/>
        <end position="472"/>
    </location>
</feature>
<reference evidence="4" key="1">
    <citation type="journal article" date="2019" name="Int. J. Syst. Evol. Microbiol.">
        <title>The Global Catalogue of Microorganisms (GCM) 10K type strain sequencing project: providing services to taxonomists for standard genome sequencing and annotation.</title>
        <authorList>
            <consortium name="The Broad Institute Genomics Platform"/>
            <consortium name="The Broad Institute Genome Sequencing Center for Infectious Disease"/>
            <person name="Wu L."/>
            <person name="Ma J."/>
        </authorList>
    </citation>
    <scope>NUCLEOTIDE SEQUENCE [LARGE SCALE GENOMIC DNA]</scope>
    <source>
        <strain evidence="4">JCM 4087</strain>
    </source>
</reference>
<dbReference type="PROSITE" id="PS50104">
    <property type="entry name" value="TIR"/>
    <property type="match status" value="1"/>
</dbReference>
<dbReference type="Proteomes" id="UP001596091">
    <property type="component" value="Unassembled WGS sequence"/>
</dbReference>
<gene>
    <name evidence="3" type="ORF">ACFPT7_07705</name>
</gene>
<name>A0ABW1EDJ4_9BACT</name>
<evidence type="ECO:0000259" key="2">
    <source>
        <dbReference type="PROSITE" id="PS50104"/>
    </source>
</evidence>
<dbReference type="SUPFAM" id="SSF52200">
    <property type="entry name" value="Toll/Interleukin receptor TIR domain"/>
    <property type="match status" value="1"/>
</dbReference>
<keyword evidence="4" id="KW-1185">Reference proteome</keyword>
<dbReference type="InterPro" id="IPR035897">
    <property type="entry name" value="Toll_tir_struct_dom_sf"/>
</dbReference>
<dbReference type="EMBL" id="JBHSPH010000002">
    <property type="protein sequence ID" value="MFC5862173.1"/>
    <property type="molecule type" value="Genomic_DNA"/>
</dbReference>
<sequence>MATALAHAQRDTLLLSHANPEDNEFTLWLALQLANEGYRVWCDLTKLLGGEVFWDDIEAVIRQRAAKVLYVLSRTSNTKDGPLRELHLAQSLARREQLKDFIIPLHIDDLPYGDVTIELTRVNSVSFERSWASGLATLLEKLELDGVPKSSSFDRSAVNQWWRTQFSASAGIRSEEEELWSNWFPIVQLPSEVYFHSLSRHGIGKVEATEDLPYPAFQDGISLVTFADASDFEGRLGSGIYIAEESKPFEVTKLREETDFGKSLFRLLRMAWEQMIAEHLFPIYELANKAKSLYFRKDHIPLDKAFFTGTQGQKTYRSMVGYSTRKNPTTGETKKRYWHFGVQSRPLVHPIFPLAYIIKPHVLFSNDGSSLWESKKRLAAARRSQCKDWWNDTWRDRMLAAMAQLADEDGLIRVPLGSNRFAEVSSKPCLFTSPVAYTDPQDLVPSADVEEPVDYGRDEDEDDVFEDEQEAV</sequence>
<dbReference type="InterPro" id="IPR000157">
    <property type="entry name" value="TIR_dom"/>
</dbReference>
<comment type="caution">
    <text evidence="3">The sequence shown here is derived from an EMBL/GenBank/DDBJ whole genome shotgun (WGS) entry which is preliminary data.</text>
</comment>
<accession>A0ABW1EDJ4</accession>
<keyword evidence="3" id="KW-0675">Receptor</keyword>
<feature type="domain" description="TIR" evidence="2">
    <location>
        <begin position="8"/>
        <end position="169"/>
    </location>
</feature>
<dbReference type="RefSeq" id="WP_263338438.1">
    <property type="nucleotide sequence ID" value="NZ_JAGSYH010000004.1"/>
</dbReference>
<feature type="compositionally biased region" description="Acidic residues" evidence="1">
    <location>
        <begin position="448"/>
        <end position="472"/>
    </location>
</feature>
<evidence type="ECO:0000313" key="3">
    <source>
        <dbReference type="EMBL" id="MFC5862173.1"/>
    </source>
</evidence>
<evidence type="ECO:0000313" key="4">
    <source>
        <dbReference type="Proteomes" id="UP001596091"/>
    </source>
</evidence>
<dbReference type="Gene3D" id="3.40.50.10140">
    <property type="entry name" value="Toll/interleukin-1 receptor homology (TIR) domain"/>
    <property type="match status" value="1"/>
</dbReference>
<proteinExistence type="predicted"/>
<evidence type="ECO:0000256" key="1">
    <source>
        <dbReference type="SAM" id="MobiDB-lite"/>
    </source>
</evidence>